<organism evidence="2 3">
    <name type="scientific">Podospora comata</name>
    <dbReference type="NCBI Taxonomy" id="48703"/>
    <lineage>
        <taxon>Eukaryota</taxon>
        <taxon>Fungi</taxon>
        <taxon>Dikarya</taxon>
        <taxon>Ascomycota</taxon>
        <taxon>Pezizomycotina</taxon>
        <taxon>Sordariomycetes</taxon>
        <taxon>Sordariomycetidae</taxon>
        <taxon>Sordariales</taxon>
        <taxon>Podosporaceae</taxon>
        <taxon>Podospora</taxon>
    </lineage>
</organism>
<dbReference type="PANTHER" id="PTHR43590">
    <property type="entry name" value="ARSENIC RESISTANCE PROTEIN ARSH (AFU_ORTHOLOGUE AFUA_5G15030)"/>
    <property type="match status" value="1"/>
</dbReference>
<name>A0ABY6SCY5_PODCO</name>
<dbReference type="InterPro" id="IPR014063">
    <property type="entry name" value="Arsenate-R_ArsH"/>
</dbReference>
<dbReference type="EMBL" id="LR026968">
    <property type="protein sequence ID" value="VBB80991.1"/>
    <property type="molecule type" value="Genomic_DNA"/>
</dbReference>
<evidence type="ECO:0000313" key="2">
    <source>
        <dbReference type="EMBL" id="VBB80991.1"/>
    </source>
</evidence>
<evidence type="ECO:0000313" key="3">
    <source>
        <dbReference type="Proteomes" id="UP000280685"/>
    </source>
</evidence>
<proteinExistence type="predicted"/>
<protein>
    <recommendedName>
        <fullName evidence="1">NADPH-dependent FMN reductase-like domain-containing protein</fullName>
    </recommendedName>
</protein>
<dbReference type="PANTHER" id="PTHR43590:SF1">
    <property type="entry name" value="ARSENIC RESISTANCE PROTEIN ARSH (AFU_ORTHOLOGUE AFUA_5G15030)"/>
    <property type="match status" value="1"/>
</dbReference>
<dbReference type="Proteomes" id="UP000280685">
    <property type="component" value="Chromosome 5"/>
</dbReference>
<gene>
    <name evidence="2" type="ORF">PODCO_512560</name>
</gene>
<dbReference type="Gene3D" id="3.40.50.360">
    <property type="match status" value="1"/>
</dbReference>
<evidence type="ECO:0000259" key="1">
    <source>
        <dbReference type="Pfam" id="PF03358"/>
    </source>
</evidence>
<keyword evidence="3" id="KW-1185">Reference proteome</keyword>
<feature type="domain" description="NADPH-dependent FMN reductase-like" evidence="1">
    <location>
        <begin position="111"/>
        <end position="244"/>
    </location>
</feature>
<dbReference type="InterPro" id="IPR029039">
    <property type="entry name" value="Flavoprotein-like_sf"/>
</dbReference>
<sequence>MKFPGILKRGLIPATRLRFTGHMQTTIRNMGDLNNTEAMREHVKPAHDSTYEFKSFAIRPCDEDQDIRKRYRPFLLSDEISESDWVSKLELATAAKMVDTELLVQNKDRLKILVLYGSLRARSLLAYEASRILFRLGCDVRVYDPAGLPVKDDEQHDHPKVRELRELSKWSDGHVWISPEQHGNLIDWIPLSTGSVRPTQGRTLAIAQVNGGSQSFNAVNSLRILGRWMRMFTIANQSSIPQAWTHFTDANDPVDGGNRLKPSSNRDRLVDCMEELVKYTIVMRPHFDLFGDRFSEREEAKVKK</sequence>
<reference evidence="2" key="1">
    <citation type="submission" date="2018-02" db="EMBL/GenBank/DDBJ databases">
        <authorList>
            <person name="Silar P."/>
        </authorList>
    </citation>
    <scope>NUCLEOTIDE SEQUENCE [LARGE SCALE GENOMIC DNA]</scope>
    <source>
        <strain evidence="2">T</strain>
    </source>
</reference>
<accession>A0ABY6SCY5</accession>
<dbReference type="InterPro" id="IPR005025">
    <property type="entry name" value="FMN_Rdtase-like_dom"/>
</dbReference>
<dbReference type="Pfam" id="PF03358">
    <property type="entry name" value="FMN_red"/>
    <property type="match status" value="1"/>
</dbReference>
<dbReference type="SUPFAM" id="SSF52218">
    <property type="entry name" value="Flavoproteins"/>
    <property type="match status" value="1"/>
</dbReference>